<evidence type="ECO:0000313" key="3">
    <source>
        <dbReference type="EMBL" id="PNN29280.1"/>
    </source>
</evidence>
<comment type="caution">
    <text evidence="3">The sequence shown here is derived from an EMBL/GenBank/DDBJ whole genome shotgun (WGS) entry which is preliminary data.</text>
</comment>
<dbReference type="Gene3D" id="3.40.190.120">
    <property type="entry name" value="Osmoprotection protein (prox), domain 2"/>
    <property type="match status" value="1"/>
</dbReference>
<gene>
    <name evidence="3" type="ORF">AL503_003950</name>
</gene>
<accession>A0A2K0AW76</accession>
<dbReference type="InterPro" id="IPR007210">
    <property type="entry name" value="ABC_Gly_betaine_transp_sub-bd"/>
</dbReference>
<dbReference type="Gene3D" id="3.40.190.10">
    <property type="entry name" value="Periplasmic binding protein-like II"/>
    <property type="match status" value="1"/>
</dbReference>
<organism evidence="3 4">
    <name type="scientific">Staphylococcus haemolyticus</name>
    <dbReference type="NCBI Taxonomy" id="1283"/>
    <lineage>
        <taxon>Bacteria</taxon>
        <taxon>Bacillati</taxon>
        <taxon>Bacillota</taxon>
        <taxon>Bacilli</taxon>
        <taxon>Bacillales</taxon>
        <taxon>Staphylococcaceae</taxon>
        <taxon>Staphylococcus</taxon>
    </lineage>
</organism>
<dbReference type="Pfam" id="PF04069">
    <property type="entry name" value="OpuAC"/>
    <property type="match status" value="1"/>
</dbReference>
<name>A0A2K0AW76_STAHA</name>
<dbReference type="EMBL" id="LORN02000014">
    <property type="protein sequence ID" value="PNN29280.1"/>
    <property type="molecule type" value="Genomic_DNA"/>
</dbReference>
<sequence>MKYYKKYIAVFVLCLTVLSGCSLPGLKNSNSDDDVRITSLGTSESQIISHMLRILIEHDTNNKIQPTLINNLGSSVIQHNAITSDQANMSGTRYTGTDLTGALGEDPIKDPNKAMKATQKGFKDKYHQTFFNSYGFANTYALMVTKETAKKYHLETVSDLKKHANKLRVGMDSSWESRKGDGYSGFKKEYGIDFKTVRPMQIGLVYDALHSGNLDVAVGYSTDGRIAAYDLKVLKDDKHFFPPYDASPLATDQLLKEKPELKPIIKKLEGKISTEQMQELNYQADGKGKEPATVAEDFLKKHNYFDDENDSKQKGVQN</sequence>
<reference evidence="3 4" key="1">
    <citation type="submission" date="2017-12" db="EMBL/GenBank/DDBJ databases">
        <title>FDA dAtabase for Regulatory Grade micrObial Sequences (FDA-ARGOS): Supporting development and validation of Infectious Disease Dx tests.</title>
        <authorList>
            <person name="Hoffmann M."/>
            <person name="Allard M."/>
            <person name="Evans P."/>
            <person name="Brown E."/>
            <person name="Tallon L."/>
            <person name="Sadzewicz L."/>
            <person name="Sengamalay N."/>
            <person name="Ott S."/>
            <person name="Godinez A."/>
            <person name="Nagaraj S."/>
            <person name="Vavikolanu K."/>
            <person name="Aluvathingal J."/>
            <person name="Nadendla S."/>
            <person name="Sichtig H."/>
        </authorList>
    </citation>
    <scope>NUCLEOTIDE SEQUENCE [LARGE SCALE GENOMIC DNA]</scope>
    <source>
        <strain evidence="3 4">FDAARGOS_148</strain>
    </source>
</reference>
<dbReference type="PROSITE" id="PS51257">
    <property type="entry name" value="PROKAR_LIPOPROTEIN"/>
    <property type="match status" value="1"/>
</dbReference>
<dbReference type="AlphaFoldDB" id="A0A2K0AW76"/>
<dbReference type="CDD" id="cd13608">
    <property type="entry name" value="PBP2_OpuCC_like"/>
    <property type="match status" value="1"/>
</dbReference>
<feature type="chain" id="PRO_5038623510" evidence="1">
    <location>
        <begin position="25"/>
        <end position="318"/>
    </location>
</feature>
<feature type="domain" description="ABC-type glycine betaine transport system substrate-binding" evidence="2">
    <location>
        <begin position="34"/>
        <end position="301"/>
    </location>
</feature>
<dbReference type="Proteomes" id="UP000053523">
    <property type="component" value="Unassembled WGS sequence"/>
</dbReference>
<dbReference type="GO" id="GO:0043190">
    <property type="term" value="C:ATP-binding cassette (ABC) transporter complex"/>
    <property type="evidence" value="ECO:0007669"/>
    <property type="project" value="InterPro"/>
</dbReference>
<evidence type="ECO:0000256" key="1">
    <source>
        <dbReference type="SAM" id="SignalP"/>
    </source>
</evidence>
<proteinExistence type="predicted"/>
<evidence type="ECO:0000313" key="4">
    <source>
        <dbReference type="Proteomes" id="UP000053523"/>
    </source>
</evidence>
<feature type="signal peptide" evidence="1">
    <location>
        <begin position="1"/>
        <end position="24"/>
    </location>
</feature>
<keyword evidence="1" id="KW-0732">Signal</keyword>
<protein>
    <submittedName>
        <fullName evidence="3">Osmoprotectant ABC transporter substrate-binding protein</fullName>
    </submittedName>
</protein>
<evidence type="ECO:0000259" key="2">
    <source>
        <dbReference type="Pfam" id="PF04069"/>
    </source>
</evidence>
<dbReference type="GO" id="GO:0022857">
    <property type="term" value="F:transmembrane transporter activity"/>
    <property type="evidence" value="ECO:0007669"/>
    <property type="project" value="InterPro"/>
</dbReference>
<dbReference type="SUPFAM" id="SSF53850">
    <property type="entry name" value="Periplasmic binding protein-like II"/>
    <property type="match status" value="1"/>
</dbReference>
<dbReference type="RefSeq" id="WP_002502246.1">
    <property type="nucleotide sequence ID" value="NZ_CAJCFX010000015.1"/>
</dbReference>